<organism evidence="2 3">
    <name type="scientific">Mycoemilia scoparia</name>
    <dbReference type="NCBI Taxonomy" id="417184"/>
    <lineage>
        <taxon>Eukaryota</taxon>
        <taxon>Fungi</taxon>
        <taxon>Fungi incertae sedis</taxon>
        <taxon>Zoopagomycota</taxon>
        <taxon>Kickxellomycotina</taxon>
        <taxon>Kickxellomycetes</taxon>
        <taxon>Kickxellales</taxon>
        <taxon>Kickxellaceae</taxon>
        <taxon>Mycoemilia</taxon>
    </lineage>
</organism>
<dbReference type="AlphaFoldDB" id="A0A9W8DPM9"/>
<dbReference type="Proteomes" id="UP001150538">
    <property type="component" value="Unassembled WGS sequence"/>
</dbReference>
<evidence type="ECO:0000313" key="3">
    <source>
        <dbReference type="Proteomes" id="UP001150538"/>
    </source>
</evidence>
<dbReference type="EMBL" id="JANBPU010000028">
    <property type="protein sequence ID" value="KAJ1919349.1"/>
    <property type="molecule type" value="Genomic_DNA"/>
</dbReference>
<feature type="region of interest" description="Disordered" evidence="1">
    <location>
        <begin position="1"/>
        <end position="25"/>
    </location>
</feature>
<feature type="compositionally biased region" description="Low complexity" evidence="1">
    <location>
        <begin position="119"/>
        <end position="133"/>
    </location>
</feature>
<comment type="caution">
    <text evidence="2">The sequence shown here is derived from an EMBL/GenBank/DDBJ whole genome shotgun (WGS) entry which is preliminary data.</text>
</comment>
<sequence>MDKNDTTSTYKGKAKANDTEISDLQSHHELERDFFGTTTGISGDGSISKTRHRYSSYQSHEITATGSPESLLNNRMSLPNLSTIDSQFQVAKFSEKDVVSDIIGATYNENILPSASISHSYASGSSSSQQLAQEDVHDHDDDDDDGNDNNERAGLSRVLRTQQFIQGGKISKKVFKFDLSSALKKLTKPNLDNMDKELQYYLLTSSNKLEHLFNNIDNYEDLDDPNYQDAIKILTRETGSKFKAAWKLIKKEHPKTHVFTVSKLFLIKKSRGKRVPGTSFLKIFIYFVLVHLHPTHYQALESGVEAGTVTEYKKSDIELTMTMGKFIVCELARECRNHNNNNDDNGGGNVAEQDYYSKGALVNVLTRIYKIFYTLSNNLGLSAQKNKEPAYYMMRYVKENRVEDLENFETSMAMKALKSFASVEIYDEVIALRNRNISSSSLQSILN</sequence>
<name>A0A9W8DPM9_9FUNG</name>
<evidence type="ECO:0000256" key="1">
    <source>
        <dbReference type="SAM" id="MobiDB-lite"/>
    </source>
</evidence>
<gene>
    <name evidence="2" type="ORF">H4219_002037</name>
</gene>
<reference evidence="2" key="1">
    <citation type="submission" date="2022-07" db="EMBL/GenBank/DDBJ databases">
        <title>Phylogenomic reconstructions and comparative analyses of Kickxellomycotina fungi.</title>
        <authorList>
            <person name="Reynolds N.K."/>
            <person name="Stajich J.E."/>
            <person name="Barry K."/>
            <person name="Grigoriev I.V."/>
            <person name="Crous P."/>
            <person name="Smith M.E."/>
        </authorList>
    </citation>
    <scope>NUCLEOTIDE SEQUENCE</scope>
    <source>
        <strain evidence="2">NBRC 100468</strain>
    </source>
</reference>
<evidence type="ECO:0000313" key="2">
    <source>
        <dbReference type="EMBL" id="KAJ1919349.1"/>
    </source>
</evidence>
<proteinExistence type="predicted"/>
<feature type="compositionally biased region" description="Polar residues" evidence="1">
    <location>
        <begin position="1"/>
        <end position="10"/>
    </location>
</feature>
<protein>
    <submittedName>
        <fullName evidence="2">Uncharacterized protein</fullName>
    </submittedName>
</protein>
<keyword evidence="3" id="KW-1185">Reference proteome</keyword>
<accession>A0A9W8DPM9</accession>
<feature type="region of interest" description="Disordered" evidence="1">
    <location>
        <begin position="119"/>
        <end position="155"/>
    </location>
</feature>